<proteinExistence type="inferred from homology"/>
<dbReference type="InterPro" id="IPR004474">
    <property type="entry name" value="LytR_CpsA_psr"/>
</dbReference>
<dbReference type="Pfam" id="PF03816">
    <property type="entry name" value="LytR_cpsA_psr"/>
    <property type="match status" value="1"/>
</dbReference>
<dbReference type="InterPro" id="IPR050922">
    <property type="entry name" value="LytR/CpsA/Psr_CW_biosynth"/>
</dbReference>
<organism evidence="3 4">
    <name type="scientific">Candidatus Azambacteria bacterium RBG_16_47_10</name>
    <dbReference type="NCBI Taxonomy" id="1797292"/>
    <lineage>
        <taxon>Bacteria</taxon>
        <taxon>Candidatus Azamiibacteriota</taxon>
    </lineage>
</organism>
<protein>
    <recommendedName>
        <fullName evidence="2">Cell envelope-related transcriptional attenuator domain-containing protein</fullName>
    </recommendedName>
</protein>
<dbReference type="PANTHER" id="PTHR33392">
    <property type="entry name" value="POLYISOPRENYL-TEICHOIC ACID--PEPTIDOGLYCAN TEICHOIC ACID TRANSFERASE TAGU"/>
    <property type="match status" value="1"/>
</dbReference>
<dbReference type="Gene3D" id="3.40.630.190">
    <property type="entry name" value="LCP protein"/>
    <property type="match status" value="1"/>
</dbReference>
<dbReference type="NCBIfam" id="TIGR00350">
    <property type="entry name" value="lytR_cpsA_psr"/>
    <property type="match status" value="1"/>
</dbReference>
<comment type="caution">
    <text evidence="3">The sequence shown here is derived from an EMBL/GenBank/DDBJ whole genome shotgun (WGS) entry which is preliminary data.</text>
</comment>
<feature type="domain" description="Cell envelope-related transcriptional attenuator" evidence="2">
    <location>
        <begin position="106"/>
        <end position="257"/>
    </location>
</feature>
<gene>
    <name evidence="3" type="ORF">A2Z10_02045</name>
</gene>
<accession>A0A1F5B062</accession>
<dbReference type="PANTHER" id="PTHR33392:SF6">
    <property type="entry name" value="POLYISOPRENYL-TEICHOIC ACID--PEPTIDOGLYCAN TEICHOIC ACID TRANSFERASE TAGU"/>
    <property type="match status" value="1"/>
</dbReference>
<dbReference type="Proteomes" id="UP000176639">
    <property type="component" value="Unassembled WGS sequence"/>
</dbReference>
<comment type="similarity">
    <text evidence="1">Belongs to the LytR/CpsA/Psr (LCP) family.</text>
</comment>
<dbReference type="EMBL" id="MEYI01000019">
    <property type="protein sequence ID" value="OGD24002.1"/>
    <property type="molecule type" value="Genomic_DNA"/>
</dbReference>
<dbReference type="AlphaFoldDB" id="A0A1F5B062"/>
<reference evidence="3 4" key="1">
    <citation type="journal article" date="2016" name="Nat. Commun.">
        <title>Thousands of microbial genomes shed light on interconnected biogeochemical processes in an aquifer system.</title>
        <authorList>
            <person name="Anantharaman K."/>
            <person name="Brown C.T."/>
            <person name="Hug L.A."/>
            <person name="Sharon I."/>
            <person name="Castelle C.J."/>
            <person name="Probst A.J."/>
            <person name="Thomas B.C."/>
            <person name="Singh A."/>
            <person name="Wilkins M.J."/>
            <person name="Karaoz U."/>
            <person name="Brodie E.L."/>
            <person name="Williams K.H."/>
            <person name="Hubbard S.S."/>
            <person name="Banfield J.F."/>
        </authorList>
    </citation>
    <scope>NUCLEOTIDE SEQUENCE [LARGE SCALE GENOMIC DNA]</scope>
</reference>
<evidence type="ECO:0000313" key="3">
    <source>
        <dbReference type="EMBL" id="OGD24002.1"/>
    </source>
</evidence>
<evidence type="ECO:0000256" key="1">
    <source>
        <dbReference type="ARBA" id="ARBA00006068"/>
    </source>
</evidence>
<name>A0A1F5B062_9BACT</name>
<sequence>MSFTASRLSKCFYGASLAGIHKFRYDMGMRKLFLFIILLGLAAGAVFAYPATTARTEPKEKPLSLAKLAFHFITDTSAPLKGQERDRINILFLGMSGVPHPAPFLTDTIILMSIKPSTHQLGLLSLPRDLLVKTANGGQTKINSLYLMNKKDPALAMEKVSEITGQPIDYYFTFDIGGVETIVDTLGGLNVLVPEDVNDPAFPSDNGGTEKFSVEKGWRYFDGATVQKYLRTRHSQGGDFARMRQQQAVVEALRKKIFGMHMLYDFPTLFSLYRELTPHIQSDIDESGIQQLYTIAKNISYDTVQHVTIDGDPRDAVALLKSKTITLSGIPAFVLVPKTGDFDYYGIADAAANIFNESGITN</sequence>
<evidence type="ECO:0000313" key="4">
    <source>
        <dbReference type="Proteomes" id="UP000176639"/>
    </source>
</evidence>
<evidence type="ECO:0000259" key="2">
    <source>
        <dbReference type="Pfam" id="PF03816"/>
    </source>
</evidence>